<dbReference type="Pfam" id="PF00582">
    <property type="entry name" value="Usp"/>
    <property type="match status" value="2"/>
</dbReference>
<comment type="subcellular location">
    <subcellularLocation>
        <location evidence="1">Cytoplasm</location>
    </subcellularLocation>
</comment>
<evidence type="ECO:0000256" key="4">
    <source>
        <dbReference type="ARBA" id="ARBA00037131"/>
    </source>
</evidence>
<dbReference type="InterPro" id="IPR006015">
    <property type="entry name" value="Universal_stress_UspA"/>
</dbReference>
<gene>
    <name evidence="6" type="ORF">SAMN05216605_109103</name>
</gene>
<reference evidence="7" key="1">
    <citation type="submission" date="2016-10" db="EMBL/GenBank/DDBJ databases">
        <authorList>
            <person name="Varghese N."/>
            <person name="Submissions S."/>
        </authorList>
    </citation>
    <scope>NUCLEOTIDE SEQUENCE [LARGE SCALE GENOMIC DNA]</scope>
    <source>
        <strain evidence="7">ATCC 700689</strain>
    </source>
</reference>
<dbReference type="PRINTS" id="PR01438">
    <property type="entry name" value="UNVRSLSTRESS"/>
</dbReference>
<dbReference type="SUPFAM" id="SSF52402">
    <property type="entry name" value="Adenine nucleotide alpha hydrolases-like"/>
    <property type="match status" value="2"/>
</dbReference>
<evidence type="ECO:0000256" key="2">
    <source>
        <dbReference type="ARBA" id="ARBA00008791"/>
    </source>
</evidence>
<dbReference type="PANTHER" id="PTHR47892">
    <property type="entry name" value="UNIVERSAL STRESS PROTEIN E"/>
    <property type="match status" value="1"/>
</dbReference>
<keyword evidence="3" id="KW-0963">Cytoplasm</keyword>
<sequence>MDDSPYLLLIASSKPARTPAFERAVALARASGARLRIVALDHVNLLEVMGLFEPRALAKLRDAHLQSYQGWLDSQVEEERSRGLDVSVQMLWTGHVFDEILHCVRAERPSMLIKDVHHEPSLQRLFSTPLDWELLRHCPCPVQLVTRSTHPLPVKMLAAVNLYRSNDADLRLNDHLLKVSTRLAAQCHAVLHVLYVYDWAAIYASGATMMGAMPVESGFQEALSDAHEESFSLLCTQHGIAARRRHFMTGTPQPTLEAFARQNDFDLLVMGTLPRHGLERVMGDTAEVVLTHAPCSVLIVKADTLEMGC</sequence>
<dbReference type="AlphaFoldDB" id="A0A1G8GDG1"/>
<dbReference type="OrthoDB" id="239260at2"/>
<dbReference type="PANTHER" id="PTHR47892:SF1">
    <property type="entry name" value="UNIVERSAL STRESS PROTEIN E"/>
    <property type="match status" value="1"/>
</dbReference>
<comment type="function">
    <text evidence="4">Required for resistance to DNA-damaging agents.</text>
</comment>
<protein>
    <submittedName>
        <fullName evidence="6">Universal stress protein E</fullName>
    </submittedName>
</protein>
<accession>A0A1G8GDG1</accession>
<feature type="domain" description="UspA" evidence="5">
    <location>
        <begin position="174"/>
        <end position="301"/>
    </location>
</feature>
<evidence type="ECO:0000259" key="5">
    <source>
        <dbReference type="Pfam" id="PF00582"/>
    </source>
</evidence>
<keyword evidence="7" id="KW-1185">Reference proteome</keyword>
<comment type="similarity">
    <text evidence="2">Belongs to the universal stress protein A family.</text>
</comment>
<evidence type="ECO:0000256" key="1">
    <source>
        <dbReference type="ARBA" id="ARBA00004496"/>
    </source>
</evidence>
<dbReference type="EMBL" id="FNCO01000009">
    <property type="protein sequence ID" value="SDH92438.1"/>
    <property type="molecule type" value="Genomic_DNA"/>
</dbReference>
<name>A0A1G8GDG1_9PSED</name>
<evidence type="ECO:0000313" key="7">
    <source>
        <dbReference type="Proteomes" id="UP000182894"/>
    </source>
</evidence>
<evidence type="ECO:0000256" key="3">
    <source>
        <dbReference type="ARBA" id="ARBA00022490"/>
    </source>
</evidence>
<feature type="domain" description="UspA" evidence="5">
    <location>
        <begin position="13"/>
        <end position="145"/>
    </location>
</feature>
<dbReference type="Proteomes" id="UP000182894">
    <property type="component" value="Unassembled WGS sequence"/>
</dbReference>
<dbReference type="GO" id="GO:0005737">
    <property type="term" value="C:cytoplasm"/>
    <property type="evidence" value="ECO:0007669"/>
    <property type="project" value="UniProtKB-SubCell"/>
</dbReference>
<dbReference type="STRING" id="89065.SAMN05216605_109103"/>
<dbReference type="InterPro" id="IPR006016">
    <property type="entry name" value="UspA"/>
</dbReference>
<organism evidence="6 7">
    <name type="scientific">Pseudomonas abietaniphila</name>
    <dbReference type="NCBI Taxonomy" id="89065"/>
    <lineage>
        <taxon>Bacteria</taxon>
        <taxon>Pseudomonadati</taxon>
        <taxon>Pseudomonadota</taxon>
        <taxon>Gammaproteobacteria</taxon>
        <taxon>Pseudomonadales</taxon>
        <taxon>Pseudomonadaceae</taxon>
        <taxon>Pseudomonas</taxon>
    </lineage>
</organism>
<dbReference type="Gene3D" id="3.40.50.12370">
    <property type="match status" value="1"/>
</dbReference>
<proteinExistence type="inferred from homology"/>
<dbReference type="RefSeq" id="WP_074754149.1">
    <property type="nucleotide sequence ID" value="NZ_FNCO01000009.1"/>
</dbReference>
<evidence type="ECO:0000313" key="6">
    <source>
        <dbReference type="EMBL" id="SDH92438.1"/>
    </source>
</evidence>